<evidence type="ECO:0000256" key="2">
    <source>
        <dbReference type="ARBA" id="ARBA00023121"/>
    </source>
</evidence>
<reference evidence="3" key="1">
    <citation type="submission" date="2021-04" db="EMBL/GenBank/DDBJ databases">
        <title>Genome seq and assembly of Bacillus sp.</title>
        <authorList>
            <person name="Chhetri G."/>
        </authorList>
    </citation>
    <scope>NUCLEOTIDE SEQUENCE</scope>
    <source>
        <strain evidence="3">RG28</strain>
    </source>
</reference>
<dbReference type="RefSeq" id="WP_209405823.1">
    <property type="nucleotide sequence ID" value="NZ_JAGIYQ010000007.1"/>
</dbReference>
<dbReference type="Gene3D" id="3.30.1180.10">
    <property type="match status" value="1"/>
</dbReference>
<keyword evidence="2" id="KW-0446">Lipid-binding</keyword>
<dbReference type="PANTHER" id="PTHR33434:SF3">
    <property type="entry name" value="DEGV DOMAIN-CONTAINING PROTEIN YITS"/>
    <property type="match status" value="1"/>
</dbReference>
<gene>
    <name evidence="3" type="ORF">J5Y03_11730</name>
</gene>
<dbReference type="SUPFAM" id="SSF82549">
    <property type="entry name" value="DAK1/DegV-like"/>
    <property type="match status" value="1"/>
</dbReference>
<comment type="caution">
    <text evidence="3">The sequence shown here is derived from an EMBL/GenBank/DDBJ whole genome shotgun (WGS) entry which is preliminary data.</text>
</comment>
<protein>
    <submittedName>
        <fullName evidence="3">DegV family protein</fullName>
    </submittedName>
</protein>
<dbReference type="NCBIfam" id="TIGR00762">
    <property type="entry name" value="DegV"/>
    <property type="match status" value="1"/>
</dbReference>
<keyword evidence="4" id="KW-1185">Reference proteome</keyword>
<dbReference type="PROSITE" id="PS51482">
    <property type="entry name" value="DEGV"/>
    <property type="match status" value="1"/>
</dbReference>
<dbReference type="AlphaFoldDB" id="A0A940SJA4"/>
<dbReference type="InterPro" id="IPR050270">
    <property type="entry name" value="DegV_domain_contain"/>
</dbReference>
<dbReference type="InterPro" id="IPR003797">
    <property type="entry name" value="DegV"/>
</dbReference>
<dbReference type="Gene3D" id="3.40.50.10440">
    <property type="entry name" value="Dihydroxyacetone kinase, domain 1"/>
    <property type="match status" value="1"/>
</dbReference>
<dbReference type="Pfam" id="PF02645">
    <property type="entry name" value="DegV"/>
    <property type="match status" value="1"/>
</dbReference>
<dbReference type="Gene3D" id="2.20.28.50">
    <property type="entry name" value="degv family protein"/>
    <property type="match status" value="1"/>
</dbReference>
<dbReference type="GO" id="GO:0008289">
    <property type="term" value="F:lipid binding"/>
    <property type="evidence" value="ECO:0007669"/>
    <property type="project" value="UniProtKB-KW"/>
</dbReference>
<dbReference type="EMBL" id="JAGIYQ010000007">
    <property type="protein sequence ID" value="MBP0725840.1"/>
    <property type="molecule type" value="Genomic_DNA"/>
</dbReference>
<name>A0A940SJA4_9BACI</name>
<sequence>MNINITTDSAADLPIELCEKYKIKVIPLRVYDEEGNEYFDGETLSTLQLFNDMKIGKVYKTSLPSYESIKNVLETYAMSNTPLIHLSLTGELSGTHQAVKLVFNELKEQYLDWNAEIFDTKCGSIGEGIIVIEAARLANEGATKEVLLSHIQFLSNHMEHIITVDDLQYFVRGGRVSKFQGFIGGLLNIKPILHLKDGVLTPFEKLRGTKKTFERILSIIEKRGDDLKNQTIGIAHADNIQIANQLKEEIVKRFGCDKFIINSIGASIGAHAGPGAYGVFFLNKKR</sequence>
<dbReference type="PANTHER" id="PTHR33434">
    <property type="entry name" value="DEGV DOMAIN-CONTAINING PROTEIN DR_1986-RELATED"/>
    <property type="match status" value="1"/>
</dbReference>
<evidence type="ECO:0000313" key="4">
    <source>
        <dbReference type="Proteomes" id="UP000682134"/>
    </source>
</evidence>
<comment type="function">
    <text evidence="1">May bind long-chain fatty acids, such as palmitate, and may play a role in lipid transport or fatty acid metabolism.</text>
</comment>
<evidence type="ECO:0000313" key="3">
    <source>
        <dbReference type="EMBL" id="MBP0725840.1"/>
    </source>
</evidence>
<evidence type="ECO:0000256" key="1">
    <source>
        <dbReference type="ARBA" id="ARBA00003238"/>
    </source>
</evidence>
<proteinExistence type="predicted"/>
<accession>A0A940SJA4</accession>
<dbReference type="Proteomes" id="UP000682134">
    <property type="component" value="Unassembled WGS sequence"/>
</dbReference>
<dbReference type="InterPro" id="IPR043168">
    <property type="entry name" value="DegV_C"/>
</dbReference>
<organism evidence="3 4">
    <name type="scientific">Gottfriedia endophytica</name>
    <dbReference type="NCBI Taxonomy" id="2820819"/>
    <lineage>
        <taxon>Bacteria</taxon>
        <taxon>Bacillati</taxon>
        <taxon>Bacillota</taxon>
        <taxon>Bacilli</taxon>
        <taxon>Bacillales</taxon>
        <taxon>Bacillaceae</taxon>
        <taxon>Gottfriedia</taxon>
    </lineage>
</organism>